<name>A0ABQ6A390_9GAMM</name>
<dbReference type="Proteomes" id="UP001156682">
    <property type="component" value="Unassembled WGS sequence"/>
</dbReference>
<dbReference type="Pfam" id="PF00550">
    <property type="entry name" value="PP-binding"/>
    <property type="match status" value="1"/>
</dbReference>
<dbReference type="InterPro" id="IPR009081">
    <property type="entry name" value="PP-bd_ACP"/>
</dbReference>
<reference evidence="3" key="1">
    <citation type="journal article" date="2019" name="Int. J. Syst. Evol. Microbiol.">
        <title>The Global Catalogue of Microorganisms (GCM) 10K type strain sequencing project: providing services to taxonomists for standard genome sequencing and annotation.</title>
        <authorList>
            <consortium name="The Broad Institute Genomics Platform"/>
            <consortium name="The Broad Institute Genome Sequencing Center for Infectious Disease"/>
            <person name="Wu L."/>
            <person name="Ma J."/>
        </authorList>
    </citation>
    <scope>NUCLEOTIDE SEQUENCE [LARGE SCALE GENOMIC DNA]</scope>
    <source>
        <strain evidence="3">NBRC 100033</strain>
    </source>
</reference>
<evidence type="ECO:0000259" key="1">
    <source>
        <dbReference type="PROSITE" id="PS50075"/>
    </source>
</evidence>
<organism evidence="2 3">
    <name type="scientific">Marinospirillum insulare</name>
    <dbReference type="NCBI Taxonomy" id="217169"/>
    <lineage>
        <taxon>Bacteria</taxon>
        <taxon>Pseudomonadati</taxon>
        <taxon>Pseudomonadota</taxon>
        <taxon>Gammaproteobacteria</taxon>
        <taxon>Oceanospirillales</taxon>
        <taxon>Oceanospirillaceae</taxon>
        <taxon>Marinospirillum</taxon>
    </lineage>
</organism>
<gene>
    <name evidence="2" type="ORF">GCM10007878_20910</name>
</gene>
<evidence type="ECO:0000313" key="3">
    <source>
        <dbReference type="Proteomes" id="UP001156682"/>
    </source>
</evidence>
<sequence length="79" mass="8735">MSLLEKVIDIVATTLKVNKDEISKDSGLGTIAKWDSLNHTNLVLELEDAFDIGFDFDELDKIITVEKIVASLEDKGVTI</sequence>
<feature type="domain" description="Carrier" evidence="1">
    <location>
        <begin position="1"/>
        <end position="76"/>
    </location>
</feature>
<keyword evidence="3" id="KW-1185">Reference proteome</keyword>
<dbReference type="EMBL" id="BSOR01000037">
    <property type="protein sequence ID" value="GLR64653.1"/>
    <property type="molecule type" value="Genomic_DNA"/>
</dbReference>
<proteinExistence type="predicted"/>
<dbReference type="RefSeq" id="WP_027851974.1">
    <property type="nucleotide sequence ID" value="NZ_BSOR01000037.1"/>
</dbReference>
<comment type="caution">
    <text evidence="2">The sequence shown here is derived from an EMBL/GenBank/DDBJ whole genome shotgun (WGS) entry which is preliminary data.</text>
</comment>
<dbReference type="PROSITE" id="PS50075">
    <property type="entry name" value="CARRIER"/>
    <property type="match status" value="1"/>
</dbReference>
<dbReference type="InterPro" id="IPR036736">
    <property type="entry name" value="ACP-like_sf"/>
</dbReference>
<accession>A0ABQ6A390</accession>
<dbReference type="Gene3D" id="1.10.1200.10">
    <property type="entry name" value="ACP-like"/>
    <property type="match status" value="1"/>
</dbReference>
<evidence type="ECO:0000313" key="2">
    <source>
        <dbReference type="EMBL" id="GLR64653.1"/>
    </source>
</evidence>
<dbReference type="SUPFAM" id="SSF47336">
    <property type="entry name" value="ACP-like"/>
    <property type="match status" value="1"/>
</dbReference>
<protein>
    <recommendedName>
        <fullName evidence="1">Carrier domain-containing protein</fullName>
    </recommendedName>
</protein>